<feature type="transmembrane region" description="Helical" evidence="8">
    <location>
        <begin position="165"/>
        <end position="187"/>
    </location>
</feature>
<organism evidence="10 11">
    <name type="scientific">Xenorhabdus thuongxuanensis</name>
    <dbReference type="NCBI Taxonomy" id="1873484"/>
    <lineage>
        <taxon>Bacteria</taxon>
        <taxon>Pseudomonadati</taxon>
        <taxon>Pseudomonadota</taxon>
        <taxon>Gammaproteobacteria</taxon>
        <taxon>Enterobacterales</taxon>
        <taxon>Morganellaceae</taxon>
        <taxon>Xenorhabdus</taxon>
    </lineage>
</organism>
<feature type="transmembrane region" description="Helical" evidence="8">
    <location>
        <begin position="139"/>
        <end position="159"/>
    </location>
</feature>
<dbReference type="InterPro" id="IPR036259">
    <property type="entry name" value="MFS_trans_sf"/>
</dbReference>
<sequence>MQSKEFFWQYSFTATILLLSPFNLLASLAMDMYLPVMPFIADALGAGAGAIQLTLTAYMILLGVGQLLFGPLSDRFGRRPVLLSGGIAYTVASFGLAITSSPEVFLGFRIIQACGASACLVAMFAAVRDIYSGRREINVIYGLLGSMLAMVPAVAPLLGTLVDIWLGWRAIFGLLGCAMAVTVIAVGKLVPETRRQRTAGLQWSQLLLPVKRLHFWLYTLCYSAGLGSFFVFFSTAPWVMMSRQGLSQTTFSLLFATVAIAMMVTARSVGSLITRWGILSTLRVGMFCLVAGAFLLSVGELFIPESVFGFIVPMWFVGVGISMAISVAPNGALQGFEHMAGTATAFYSCLGGLLLGIGGTLTITLLSNATTWPIITYCLVLATGVLCLSCFINNGGQKQTDQSY</sequence>
<dbReference type="Pfam" id="PF07690">
    <property type="entry name" value="MFS_1"/>
    <property type="match status" value="1"/>
</dbReference>
<evidence type="ECO:0000256" key="3">
    <source>
        <dbReference type="ARBA" id="ARBA00022448"/>
    </source>
</evidence>
<feature type="domain" description="Major facilitator superfamily (MFS) profile" evidence="9">
    <location>
        <begin position="15"/>
        <end position="404"/>
    </location>
</feature>
<dbReference type="RefSeq" id="WP_074019598.1">
    <property type="nucleotide sequence ID" value="NZ_CAWMWP010000109.1"/>
</dbReference>
<dbReference type="PROSITE" id="PS50850">
    <property type="entry name" value="MFS"/>
    <property type="match status" value="1"/>
</dbReference>
<comment type="caution">
    <text evidence="10">The sequence shown here is derived from an EMBL/GenBank/DDBJ whole genome shotgun (WGS) entry which is preliminary data.</text>
</comment>
<evidence type="ECO:0000256" key="1">
    <source>
        <dbReference type="ARBA" id="ARBA00004651"/>
    </source>
</evidence>
<keyword evidence="4" id="KW-1003">Cell membrane</keyword>
<evidence type="ECO:0000256" key="7">
    <source>
        <dbReference type="ARBA" id="ARBA00023136"/>
    </source>
</evidence>
<dbReference type="EMBL" id="MKGR01000008">
    <property type="protein sequence ID" value="OKP07193.1"/>
    <property type="molecule type" value="Genomic_DNA"/>
</dbReference>
<evidence type="ECO:0000256" key="5">
    <source>
        <dbReference type="ARBA" id="ARBA00022692"/>
    </source>
</evidence>
<feature type="transmembrane region" description="Helical" evidence="8">
    <location>
        <begin position="50"/>
        <end position="69"/>
    </location>
</feature>
<feature type="transmembrane region" description="Helical" evidence="8">
    <location>
        <begin position="245"/>
        <end position="264"/>
    </location>
</feature>
<dbReference type="GO" id="GO:0042910">
    <property type="term" value="F:xenobiotic transmembrane transporter activity"/>
    <property type="evidence" value="ECO:0007669"/>
    <property type="project" value="InterPro"/>
</dbReference>
<feature type="transmembrane region" description="Helical" evidence="8">
    <location>
        <begin position="276"/>
        <end position="298"/>
    </location>
</feature>
<keyword evidence="5 8" id="KW-0812">Transmembrane</keyword>
<name>A0A1Q5U3Y8_9GAMM</name>
<dbReference type="Proteomes" id="UP000186277">
    <property type="component" value="Unassembled WGS sequence"/>
</dbReference>
<dbReference type="Gene3D" id="1.20.1720.10">
    <property type="entry name" value="Multidrug resistance protein D"/>
    <property type="match status" value="1"/>
</dbReference>
<gene>
    <name evidence="10" type="ORF">Xentx_01465</name>
</gene>
<evidence type="ECO:0000313" key="11">
    <source>
        <dbReference type="Proteomes" id="UP000186277"/>
    </source>
</evidence>
<reference evidence="10 11" key="1">
    <citation type="submission" date="2016-09" db="EMBL/GenBank/DDBJ databases">
        <title>Xenorhabdus thuongxuanensis sp. nov. and Xenorhabdus eapokensis sp. nov., isolated from Steinernema species.</title>
        <authorList>
            <person name="Kaempfer P."/>
            <person name="Tobias N.J."/>
            <person name="Phan Ke L."/>
            <person name="Bode H.B."/>
            <person name="Glaeser S.P."/>
        </authorList>
    </citation>
    <scope>NUCLEOTIDE SEQUENCE [LARGE SCALE GENOMIC DNA]</scope>
    <source>
        <strain evidence="10 11">30TX1</strain>
    </source>
</reference>
<dbReference type="CDD" id="cd17320">
    <property type="entry name" value="MFS_MdfA_MDR_like"/>
    <property type="match status" value="1"/>
</dbReference>
<dbReference type="SUPFAM" id="SSF103473">
    <property type="entry name" value="MFS general substrate transporter"/>
    <property type="match status" value="1"/>
</dbReference>
<dbReference type="InterPro" id="IPR011701">
    <property type="entry name" value="MFS"/>
</dbReference>
<keyword evidence="3 8" id="KW-0813">Transport</keyword>
<feature type="transmembrane region" description="Helical" evidence="8">
    <location>
        <begin position="106"/>
        <end position="127"/>
    </location>
</feature>
<dbReference type="AlphaFoldDB" id="A0A1Q5U3Y8"/>
<dbReference type="PANTHER" id="PTHR42718">
    <property type="entry name" value="MAJOR FACILITATOR SUPERFAMILY MULTIDRUG TRANSPORTER MFSC"/>
    <property type="match status" value="1"/>
</dbReference>
<evidence type="ECO:0000259" key="9">
    <source>
        <dbReference type="PROSITE" id="PS50850"/>
    </source>
</evidence>
<keyword evidence="7 8" id="KW-0472">Membrane</keyword>
<feature type="transmembrane region" description="Helical" evidence="8">
    <location>
        <begin position="81"/>
        <end position="100"/>
    </location>
</feature>
<feature type="transmembrane region" description="Helical" evidence="8">
    <location>
        <begin position="372"/>
        <end position="392"/>
    </location>
</feature>
<evidence type="ECO:0000256" key="8">
    <source>
        <dbReference type="RuleBase" id="RU365088"/>
    </source>
</evidence>
<accession>A0A1Q5U3Y8</accession>
<dbReference type="NCBIfam" id="TIGR00710">
    <property type="entry name" value="efflux_Bcr_CflA"/>
    <property type="match status" value="1"/>
</dbReference>
<feature type="transmembrane region" description="Helical" evidence="8">
    <location>
        <begin position="215"/>
        <end position="239"/>
    </location>
</feature>
<keyword evidence="11" id="KW-1185">Reference proteome</keyword>
<dbReference type="NCBIfam" id="NF033134">
    <property type="entry name" value="cmlA_floR"/>
    <property type="match status" value="1"/>
</dbReference>
<feature type="transmembrane region" description="Helical" evidence="8">
    <location>
        <begin position="7"/>
        <end position="30"/>
    </location>
</feature>
<proteinExistence type="inferred from homology"/>
<dbReference type="OrthoDB" id="9814303at2"/>
<dbReference type="InterPro" id="IPR004812">
    <property type="entry name" value="Efflux_drug-R_Bcr/CmlA"/>
</dbReference>
<dbReference type="GO" id="GO:1990961">
    <property type="term" value="P:xenobiotic detoxification by transmembrane export across the plasma membrane"/>
    <property type="evidence" value="ECO:0007669"/>
    <property type="project" value="InterPro"/>
</dbReference>
<evidence type="ECO:0000256" key="2">
    <source>
        <dbReference type="ARBA" id="ARBA00006236"/>
    </source>
</evidence>
<dbReference type="PANTHER" id="PTHR42718:SF9">
    <property type="entry name" value="MAJOR FACILITATOR SUPERFAMILY MULTIDRUG TRANSPORTER MFSC"/>
    <property type="match status" value="1"/>
</dbReference>
<evidence type="ECO:0000313" key="10">
    <source>
        <dbReference type="EMBL" id="OKP07193.1"/>
    </source>
</evidence>
<comment type="subcellular location">
    <subcellularLocation>
        <location evidence="8">Cell inner membrane</location>
        <topology evidence="8">Multi-pass membrane protein</topology>
    </subcellularLocation>
    <subcellularLocation>
        <location evidence="1">Cell membrane</location>
        <topology evidence="1">Multi-pass membrane protein</topology>
    </subcellularLocation>
</comment>
<dbReference type="InterPro" id="IPR020846">
    <property type="entry name" value="MFS_dom"/>
</dbReference>
<feature type="transmembrane region" description="Helical" evidence="8">
    <location>
        <begin position="310"/>
        <end position="333"/>
    </location>
</feature>
<keyword evidence="8" id="KW-0997">Cell inner membrane</keyword>
<protein>
    <recommendedName>
        <fullName evidence="8">Bcr/CflA family efflux transporter</fullName>
    </recommendedName>
</protein>
<dbReference type="GO" id="GO:0005886">
    <property type="term" value="C:plasma membrane"/>
    <property type="evidence" value="ECO:0007669"/>
    <property type="project" value="UniProtKB-SubCell"/>
</dbReference>
<feature type="transmembrane region" description="Helical" evidence="8">
    <location>
        <begin position="345"/>
        <end position="366"/>
    </location>
</feature>
<evidence type="ECO:0000256" key="6">
    <source>
        <dbReference type="ARBA" id="ARBA00022989"/>
    </source>
</evidence>
<keyword evidence="6 8" id="KW-1133">Transmembrane helix</keyword>
<evidence type="ECO:0000256" key="4">
    <source>
        <dbReference type="ARBA" id="ARBA00022475"/>
    </source>
</evidence>
<comment type="similarity">
    <text evidence="2 8">Belongs to the major facilitator superfamily. Bcr/CmlA family.</text>
</comment>